<name>A0A846LR83_9ACTN</name>
<dbReference type="RefSeq" id="WP_166757570.1">
    <property type="nucleotide sequence ID" value="NZ_BAABJU010000002.1"/>
</dbReference>
<accession>A0A846LR83</accession>
<gene>
    <name evidence="3" type="ORF">FB380_004544</name>
    <name evidence="2" type="ORF">GCM10011589_42660</name>
</gene>
<keyword evidence="1" id="KW-0472">Membrane</keyword>
<reference evidence="3 4" key="3">
    <citation type="submission" date="2020-02" db="EMBL/GenBank/DDBJ databases">
        <title>Sequencing the genomes of 1000 actinobacteria strains.</title>
        <authorList>
            <person name="Klenk H.-P."/>
        </authorList>
    </citation>
    <scope>NUCLEOTIDE SEQUENCE [LARGE SCALE GENOMIC DNA]</scope>
    <source>
        <strain evidence="3 4">DSM 45201</strain>
    </source>
</reference>
<reference evidence="5" key="2">
    <citation type="journal article" date="2019" name="Int. J. Syst. Evol. Microbiol.">
        <title>The Global Catalogue of Microorganisms (GCM) 10K type strain sequencing project: providing services to taxonomists for standard genome sequencing and annotation.</title>
        <authorList>
            <consortium name="The Broad Institute Genomics Platform"/>
            <consortium name="The Broad Institute Genome Sequencing Center for Infectious Disease"/>
            <person name="Wu L."/>
            <person name="Ma J."/>
        </authorList>
    </citation>
    <scope>NUCLEOTIDE SEQUENCE [LARGE SCALE GENOMIC DNA]</scope>
    <source>
        <strain evidence="5">CGMCC 4.5581</strain>
    </source>
</reference>
<evidence type="ECO:0008006" key="6">
    <source>
        <dbReference type="Google" id="ProtNLM"/>
    </source>
</evidence>
<feature type="transmembrane region" description="Helical" evidence="1">
    <location>
        <begin position="26"/>
        <end position="48"/>
    </location>
</feature>
<reference evidence="2" key="4">
    <citation type="submission" date="2024-05" db="EMBL/GenBank/DDBJ databases">
        <authorList>
            <person name="Sun Q."/>
            <person name="Zhou Y."/>
        </authorList>
    </citation>
    <scope>NUCLEOTIDE SEQUENCE</scope>
    <source>
        <strain evidence="2">CGMCC 4.5581</strain>
    </source>
</reference>
<protein>
    <recommendedName>
        <fullName evidence="6">DUF4878 domain-containing protein</fullName>
    </recommendedName>
</protein>
<evidence type="ECO:0000313" key="3">
    <source>
        <dbReference type="EMBL" id="NIH70046.1"/>
    </source>
</evidence>
<evidence type="ECO:0000313" key="4">
    <source>
        <dbReference type="Proteomes" id="UP000552836"/>
    </source>
</evidence>
<keyword evidence="1" id="KW-0812">Transmembrane</keyword>
<proteinExistence type="predicted"/>
<dbReference type="Proteomes" id="UP000552836">
    <property type="component" value="Unassembled WGS sequence"/>
</dbReference>
<organism evidence="3 4">
    <name type="scientific">Modestobacter marinus</name>
    <dbReference type="NCBI Taxonomy" id="477641"/>
    <lineage>
        <taxon>Bacteria</taxon>
        <taxon>Bacillati</taxon>
        <taxon>Actinomycetota</taxon>
        <taxon>Actinomycetes</taxon>
        <taxon>Geodermatophilales</taxon>
        <taxon>Geodermatophilaceae</taxon>
        <taxon>Modestobacter</taxon>
    </lineage>
</organism>
<dbReference type="EMBL" id="BMMI01000010">
    <property type="protein sequence ID" value="GGL81763.1"/>
    <property type="molecule type" value="Genomic_DNA"/>
</dbReference>
<evidence type="ECO:0000313" key="5">
    <source>
        <dbReference type="Proteomes" id="UP000648663"/>
    </source>
</evidence>
<keyword evidence="1" id="KW-1133">Transmembrane helix</keyword>
<dbReference type="AlphaFoldDB" id="A0A846LR83"/>
<evidence type="ECO:0000256" key="1">
    <source>
        <dbReference type="SAM" id="Phobius"/>
    </source>
</evidence>
<reference evidence="2" key="1">
    <citation type="journal article" date="2014" name="Int. J. Syst. Evol. Microbiol.">
        <title>Complete genome of a new Firmicutes species belonging to the dominant human colonic microbiota ('Ruminococcus bicirculans') reveals two chromosomes and a selective capacity to utilize plant glucans.</title>
        <authorList>
            <consortium name="NISC Comparative Sequencing Program"/>
            <person name="Wegmann U."/>
            <person name="Louis P."/>
            <person name="Goesmann A."/>
            <person name="Henrissat B."/>
            <person name="Duncan S.H."/>
            <person name="Flint H.J."/>
        </authorList>
    </citation>
    <scope>NUCLEOTIDE SEQUENCE</scope>
    <source>
        <strain evidence="2">CGMCC 4.5581</strain>
    </source>
</reference>
<keyword evidence="5" id="KW-1185">Reference proteome</keyword>
<dbReference type="EMBL" id="JAAMPA010000003">
    <property type="protein sequence ID" value="NIH70046.1"/>
    <property type="molecule type" value="Genomic_DNA"/>
</dbReference>
<evidence type="ECO:0000313" key="2">
    <source>
        <dbReference type="EMBL" id="GGL81763.1"/>
    </source>
</evidence>
<comment type="caution">
    <text evidence="3">The sequence shown here is derived from an EMBL/GenBank/DDBJ whole genome shotgun (WGS) entry which is preliminary data.</text>
</comment>
<sequence length="152" mass="15711">MTQGPFLYDDDPAPLHTGTPRNRNGLILALLGGTALFAVVMVVVMTLFKGSGEDQAREVAGVFTAALSQGDLETAYGLVCDDVRATVLPDDLAAEYLQPGTPEVIGARAGEVDGEPAQFVDVRWDDDGAVTSTQLTVVPEGGTKVCGTSAAG</sequence>
<dbReference type="Proteomes" id="UP000648663">
    <property type="component" value="Unassembled WGS sequence"/>
</dbReference>